<dbReference type="SUPFAM" id="SSF47616">
    <property type="entry name" value="GST C-terminal domain-like"/>
    <property type="match status" value="1"/>
</dbReference>
<dbReference type="InterPro" id="IPR004046">
    <property type="entry name" value="GST_C"/>
</dbReference>
<dbReference type="Gene3D" id="3.40.30.10">
    <property type="entry name" value="Glutaredoxin"/>
    <property type="match status" value="1"/>
</dbReference>
<organism evidence="4 5">
    <name type="scientific">Prosthecomicrobium pneumaticum</name>
    <dbReference type="NCBI Taxonomy" id="81895"/>
    <lineage>
        <taxon>Bacteria</taxon>
        <taxon>Pseudomonadati</taxon>
        <taxon>Pseudomonadota</taxon>
        <taxon>Alphaproteobacteria</taxon>
        <taxon>Hyphomicrobiales</taxon>
        <taxon>Kaistiaceae</taxon>
        <taxon>Prosthecomicrobium</taxon>
    </lineage>
</organism>
<dbReference type="GO" id="GO:0006749">
    <property type="term" value="P:glutathione metabolic process"/>
    <property type="evidence" value="ECO:0007669"/>
    <property type="project" value="TreeGrafter"/>
</dbReference>
<evidence type="ECO:0000259" key="3">
    <source>
        <dbReference type="PROSITE" id="PS50405"/>
    </source>
</evidence>
<dbReference type="Pfam" id="PF00043">
    <property type="entry name" value="GST_C"/>
    <property type="match status" value="1"/>
</dbReference>
<proteinExistence type="predicted"/>
<dbReference type="CDD" id="cd00570">
    <property type="entry name" value="GST_N_family"/>
    <property type="match status" value="1"/>
</dbReference>
<sequence length="230" mass="25662">MPLLYHHPFSAASRFVRLILGEYDEEVELVETMPWKRDEKLLLVNPAGTLPVFVDHDGVTASGALVIAEYLAETRGARMGEVKLLPENVGDRAEARRLLHWFAVKMHGEVTDYLATEKIFKRLMTIAEGGGSPNAAAIRAARANIRYHLQYIGWLAARRNWLGGRGLSFADLAAAAELSVVDYLGEVPWEADETAKAWYARIKSRPSFRPILAETMRGLPAATHYADLDF</sequence>
<name>A0A7W9FKZ9_9HYPH</name>
<dbReference type="GO" id="GO:0004364">
    <property type="term" value="F:glutathione transferase activity"/>
    <property type="evidence" value="ECO:0007669"/>
    <property type="project" value="UniProtKB-EC"/>
</dbReference>
<dbReference type="Pfam" id="PF13417">
    <property type="entry name" value="GST_N_3"/>
    <property type="match status" value="1"/>
</dbReference>
<comment type="caution">
    <text evidence="4">The sequence shown here is derived from an EMBL/GenBank/DDBJ whole genome shotgun (WGS) entry which is preliminary data.</text>
</comment>
<feature type="domain" description="GST N-terminal" evidence="2">
    <location>
        <begin position="1"/>
        <end position="79"/>
    </location>
</feature>
<dbReference type="SFLD" id="SFLDS00019">
    <property type="entry name" value="Glutathione_Transferase_(cytos"/>
    <property type="match status" value="1"/>
</dbReference>
<dbReference type="Gene3D" id="1.20.1050.10">
    <property type="match status" value="1"/>
</dbReference>
<comment type="subunit">
    <text evidence="1">Homodimer.</text>
</comment>
<dbReference type="RefSeq" id="WP_183852933.1">
    <property type="nucleotide sequence ID" value="NZ_JACHOO010000002.1"/>
</dbReference>
<evidence type="ECO:0000313" key="5">
    <source>
        <dbReference type="Proteomes" id="UP000523821"/>
    </source>
</evidence>
<keyword evidence="4" id="KW-0808">Transferase</keyword>
<dbReference type="Proteomes" id="UP000523821">
    <property type="component" value="Unassembled WGS sequence"/>
</dbReference>
<feature type="domain" description="GST C-terminal" evidence="3">
    <location>
        <begin position="88"/>
        <end position="230"/>
    </location>
</feature>
<dbReference type="InterPro" id="IPR010987">
    <property type="entry name" value="Glutathione-S-Trfase_C-like"/>
</dbReference>
<reference evidence="4 5" key="1">
    <citation type="submission" date="2020-08" db="EMBL/GenBank/DDBJ databases">
        <title>Genomic Encyclopedia of Type Strains, Phase IV (KMG-IV): sequencing the most valuable type-strain genomes for metagenomic binning, comparative biology and taxonomic classification.</title>
        <authorList>
            <person name="Goeker M."/>
        </authorList>
    </citation>
    <scope>NUCLEOTIDE SEQUENCE [LARGE SCALE GENOMIC DNA]</scope>
    <source>
        <strain evidence="4 5">DSM 16268</strain>
    </source>
</reference>
<dbReference type="PROSITE" id="PS50405">
    <property type="entry name" value="GST_CTER"/>
    <property type="match status" value="1"/>
</dbReference>
<dbReference type="InterPro" id="IPR036249">
    <property type="entry name" value="Thioredoxin-like_sf"/>
</dbReference>
<dbReference type="InterPro" id="IPR040079">
    <property type="entry name" value="Glutathione_S-Trfase"/>
</dbReference>
<dbReference type="AlphaFoldDB" id="A0A7W9FKZ9"/>
<dbReference type="PROSITE" id="PS50404">
    <property type="entry name" value="GST_NTER"/>
    <property type="match status" value="1"/>
</dbReference>
<dbReference type="EMBL" id="JACHOO010000002">
    <property type="protein sequence ID" value="MBB5751814.1"/>
    <property type="molecule type" value="Genomic_DNA"/>
</dbReference>
<dbReference type="InterPro" id="IPR004045">
    <property type="entry name" value="Glutathione_S-Trfase_N"/>
</dbReference>
<dbReference type="CDD" id="cd00299">
    <property type="entry name" value="GST_C_family"/>
    <property type="match status" value="1"/>
</dbReference>
<dbReference type="SUPFAM" id="SSF52833">
    <property type="entry name" value="Thioredoxin-like"/>
    <property type="match status" value="1"/>
</dbReference>
<dbReference type="EC" id="2.5.1.18" evidence="4"/>
<protein>
    <submittedName>
        <fullName evidence="4">Glutathione S-transferase</fullName>
        <ecNumber evidence="4">2.5.1.18</ecNumber>
    </submittedName>
</protein>
<dbReference type="PANTHER" id="PTHR43969">
    <property type="entry name" value="GLUTATHIONE S TRANSFERASE D10, ISOFORM A-RELATED"/>
    <property type="match status" value="1"/>
</dbReference>
<accession>A0A7W9FKZ9</accession>
<evidence type="ECO:0000313" key="4">
    <source>
        <dbReference type="EMBL" id="MBB5751814.1"/>
    </source>
</evidence>
<gene>
    <name evidence="4" type="ORF">GGQ63_000866</name>
</gene>
<dbReference type="PANTHER" id="PTHR43969:SF9">
    <property type="entry name" value="GLUTATHIONE S TRANSFERASE D10, ISOFORM A-RELATED"/>
    <property type="match status" value="1"/>
</dbReference>
<evidence type="ECO:0000256" key="1">
    <source>
        <dbReference type="ARBA" id="ARBA00011738"/>
    </source>
</evidence>
<evidence type="ECO:0000259" key="2">
    <source>
        <dbReference type="PROSITE" id="PS50404"/>
    </source>
</evidence>
<dbReference type="InterPro" id="IPR036282">
    <property type="entry name" value="Glutathione-S-Trfase_C_sf"/>
</dbReference>
<keyword evidence="5" id="KW-1185">Reference proteome</keyword>